<feature type="domain" description="BRCT" evidence="7">
    <location>
        <begin position="109"/>
        <end position="193"/>
    </location>
</feature>
<feature type="region of interest" description="Disordered" evidence="5">
    <location>
        <begin position="599"/>
        <end position="619"/>
    </location>
</feature>
<feature type="domain" description="BRCT" evidence="7">
    <location>
        <begin position="991"/>
        <end position="1073"/>
    </location>
</feature>
<feature type="compositionally biased region" description="Basic residues" evidence="5">
    <location>
        <begin position="807"/>
        <end position="824"/>
    </location>
</feature>
<feature type="domain" description="PHD-type" evidence="6">
    <location>
        <begin position="1261"/>
        <end position="1317"/>
    </location>
</feature>
<dbReference type="PANTHER" id="PTHR47181:SF2">
    <property type="entry name" value="BRCA1 C TERMINUS DOMAIN CONTAINING PROTEIN, EXPRESSED"/>
    <property type="match status" value="1"/>
</dbReference>
<dbReference type="Gene3D" id="3.30.40.10">
    <property type="entry name" value="Zinc/RING finger domain, C3HC4 (zinc finger)"/>
    <property type="match status" value="1"/>
</dbReference>
<dbReference type="InterPro" id="IPR001965">
    <property type="entry name" value="Znf_PHD"/>
</dbReference>
<feature type="compositionally biased region" description="Basic residues" evidence="5">
    <location>
        <begin position="1324"/>
        <end position="1333"/>
    </location>
</feature>
<dbReference type="Pfam" id="PF00628">
    <property type="entry name" value="PHD"/>
    <property type="match status" value="1"/>
</dbReference>
<feature type="domain" description="BRCT" evidence="7">
    <location>
        <begin position="6"/>
        <end position="96"/>
    </location>
</feature>
<feature type="region of interest" description="Disordered" evidence="5">
    <location>
        <begin position="420"/>
        <end position="439"/>
    </location>
</feature>
<dbReference type="SUPFAM" id="SSF57903">
    <property type="entry name" value="FYVE/PHD zinc finger"/>
    <property type="match status" value="1"/>
</dbReference>
<evidence type="ECO:0000256" key="1">
    <source>
        <dbReference type="ARBA" id="ARBA00022723"/>
    </source>
</evidence>
<feature type="region of interest" description="Disordered" evidence="5">
    <location>
        <begin position="248"/>
        <end position="350"/>
    </location>
</feature>
<dbReference type="Proteomes" id="UP000501690">
    <property type="component" value="Linkage Group LG9"/>
</dbReference>
<evidence type="ECO:0000256" key="5">
    <source>
        <dbReference type="SAM" id="MobiDB-lite"/>
    </source>
</evidence>
<dbReference type="PANTHER" id="PTHR47181">
    <property type="entry name" value="BRCA1 C TERMINUS DOMAIN CONTAINING PROTEIN, EXPRESSED"/>
    <property type="match status" value="1"/>
</dbReference>
<keyword evidence="2 4" id="KW-0863">Zinc-finger</keyword>
<dbReference type="InterPro" id="IPR011011">
    <property type="entry name" value="Znf_FYVE_PHD"/>
</dbReference>
<dbReference type="InterPro" id="IPR036420">
    <property type="entry name" value="BRCT_dom_sf"/>
</dbReference>
<dbReference type="PROSITE" id="PS50172">
    <property type="entry name" value="BRCT"/>
    <property type="match status" value="3"/>
</dbReference>
<dbReference type="InterPro" id="IPR019787">
    <property type="entry name" value="Znf_PHD-finger"/>
</dbReference>
<dbReference type="InterPro" id="IPR013083">
    <property type="entry name" value="Znf_RING/FYVE/PHD"/>
</dbReference>
<feature type="region of interest" description="Disordered" evidence="5">
    <location>
        <begin position="558"/>
        <end position="579"/>
    </location>
</feature>
<dbReference type="CDD" id="cd17738">
    <property type="entry name" value="BRCT_TopBP1_rpt7"/>
    <property type="match status" value="1"/>
</dbReference>
<sequence length="1333" mass="146434">MMEASYASRVFRGVRFVLRGFNPAAESQIRVKLEDGGGIDAGQYGGSCSHVIVDKIAYDDPLCVAARKDRKAVVTALWVDHSADIGMPVDASSVMYRPPKDLDGIPGAKDLIMCLTGYLRQDRDDIMTMVGLMGAKFSKPLVANKVTHLICYKFEGEKYLLAKRLGTIKLVNHRWLEDCLKEWVLLPEDKYNKSGFELEMTEEEAKDSEEEGEDAKLGQSGGRNIQQSPLGSKFGHAANHGLLKSVREASSNLPDSTGPRVLPNVNNGEDSLTIPESKRKSDQDSSFYNVDDSKISYQTPDISKLPDKYTNTTESKNADYPKALGCQDPGNTANTKSSVQRSGLHGNTTESKKLINELTSTSASAAGVAHSNEKLRTTSYSRKNQREFSVPRILDGSSGIEGNRCENSKAGEEIQFMKSTSLDISGRGNDFTKGDEPISLLPQKRINEASSTKLKSRKVSSDAKVSIQSANGKSQGLKVTSQVDEPPKAGSNSNSVAFDEHFSRNAGPESAQRDSVYQNSPQSAIRSISESKINGKPDVTSSGLRQVGCDEAGLHITKSLDSSSKGNKNSHDVESGGCTNLDLSNEECNKLVRKSPTKKSVVKGISGSKPRVSATARHKRSLSLNKTNLGEGVALCSESKEICDAKIHQGCPQNRDINNMMEQEAVTKNTDDASDRADFFTDETEAPDDKCEFEFGMALNEESVHPSEKPNRATKEKSETICPATKCEEAMPPKKCTNKAEIQKTSSLLVKNQARECAAGKANATVSKYADDASDRTETLDDETEDPDDKLENELGMTTEEELVNPSKKRDKSTKVHPSKKRDKSSKEKPEAICPASKCEEAMPPKGVTNKTEKQKPSSLVVKHQARKRPAGKAKATVAKDLSKSKVAVSKEKVPNETGDEAEIETVEEVPSPADQHDKSALARNKSVTLAEEEKENRPIDLMQDPVKGRSNGNPTNKSNVRSTNIKSTKVGLNPSISESNTRVKTEAAFFILSGHRLQRKEFQQVIKRLKGRVCRDSHQWSYQATHFIAPDPLRRVEKFFAAAASGRWILKMDYLTDSSQEGKLLAEEPYEWHRNGLSEDGAINMEAPRKWRLVKEKTGHGAFYGMRIVVYGDCIAPPLSLMETSFQPFQLRFIDDDLYFRSNTTVLQDTLKRVIKAGDGTILATSPPYTRFLGTGVDYAVVSPGMPHVDIWVQEFLKHEIPCVVADYLVEYVCKPGFSLEKHVLYGTHSWAEKSLDKLKSKAEEIVAPEDFSDDDDSDDVPCQVCGSRDRGDVMLICGDESGSVGCGVGTHIDCCDPPLTQVPEDDWFCSKCSTTPNSSKNSTKRKKNVLS</sequence>
<dbReference type="EMBL" id="CP039353">
    <property type="protein sequence ID" value="QCE06662.1"/>
    <property type="molecule type" value="Genomic_DNA"/>
</dbReference>
<feature type="compositionally biased region" description="Polar residues" evidence="5">
    <location>
        <begin position="466"/>
        <end position="483"/>
    </location>
</feature>
<evidence type="ECO:0000259" key="6">
    <source>
        <dbReference type="PROSITE" id="PS50016"/>
    </source>
</evidence>
<dbReference type="GO" id="GO:0008270">
    <property type="term" value="F:zinc ion binding"/>
    <property type="evidence" value="ECO:0007669"/>
    <property type="project" value="UniProtKB-KW"/>
</dbReference>
<feature type="compositionally biased region" description="Polar residues" evidence="5">
    <location>
        <begin position="951"/>
        <end position="965"/>
    </location>
</feature>
<feature type="compositionally biased region" description="Acidic residues" evidence="5">
    <location>
        <begin position="780"/>
        <end position="791"/>
    </location>
</feature>
<dbReference type="PROSITE" id="PS50016">
    <property type="entry name" value="ZF_PHD_2"/>
    <property type="match status" value="1"/>
</dbReference>
<feature type="compositionally biased region" description="Basic and acidic residues" evidence="5">
    <location>
        <begin position="769"/>
        <end position="779"/>
    </location>
</feature>
<evidence type="ECO:0000256" key="3">
    <source>
        <dbReference type="ARBA" id="ARBA00022833"/>
    </source>
</evidence>
<feature type="region of interest" description="Disordered" evidence="5">
    <location>
        <begin position="1314"/>
        <end position="1333"/>
    </location>
</feature>
<feature type="region of interest" description="Disordered" evidence="5">
    <location>
        <begin position="200"/>
        <end position="233"/>
    </location>
</feature>
<feature type="compositionally biased region" description="Basic and acidic residues" evidence="5">
    <location>
        <begin position="881"/>
        <end position="895"/>
    </location>
</feature>
<evidence type="ECO:0000256" key="2">
    <source>
        <dbReference type="ARBA" id="ARBA00022771"/>
    </source>
</evidence>
<evidence type="ECO:0000256" key="4">
    <source>
        <dbReference type="PROSITE-ProRule" id="PRU00146"/>
    </source>
</evidence>
<keyword evidence="3" id="KW-0862">Zinc</keyword>
<dbReference type="SMART" id="SM00249">
    <property type="entry name" value="PHD"/>
    <property type="match status" value="1"/>
</dbReference>
<feature type="compositionally biased region" description="Polar residues" evidence="5">
    <location>
        <begin position="513"/>
        <end position="532"/>
    </location>
</feature>
<dbReference type="InterPro" id="IPR044254">
    <property type="entry name" value="At4g02110-like"/>
</dbReference>
<keyword evidence="8" id="KW-0413">Isomerase</keyword>
<dbReference type="GO" id="GO:0016853">
    <property type="term" value="F:isomerase activity"/>
    <property type="evidence" value="ECO:0007669"/>
    <property type="project" value="UniProtKB-KW"/>
</dbReference>
<evidence type="ECO:0000259" key="7">
    <source>
        <dbReference type="PROSITE" id="PS50172"/>
    </source>
</evidence>
<feature type="region of interest" description="Disordered" evidence="5">
    <location>
        <begin position="759"/>
        <end position="965"/>
    </location>
</feature>
<dbReference type="SUPFAM" id="SSF52113">
    <property type="entry name" value="BRCT domain"/>
    <property type="match status" value="3"/>
</dbReference>
<dbReference type="Pfam" id="PF12738">
    <property type="entry name" value="PTCB-BRCT"/>
    <property type="match status" value="1"/>
</dbReference>
<dbReference type="Gene3D" id="3.40.50.10190">
    <property type="entry name" value="BRCT domain"/>
    <property type="match status" value="4"/>
</dbReference>
<name>A0A4D6N123_VIGUN</name>
<dbReference type="Pfam" id="PF00533">
    <property type="entry name" value="BRCT"/>
    <property type="match status" value="1"/>
</dbReference>
<protein>
    <submittedName>
        <fullName evidence="8">Topoisomerase</fullName>
    </submittedName>
</protein>
<feature type="compositionally biased region" description="Acidic residues" evidence="5">
    <location>
        <begin position="200"/>
        <end position="213"/>
    </location>
</feature>
<feature type="region of interest" description="Disordered" evidence="5">
    <location>
        <begin position="449"/>
        <end position="544"/>
    </location>
</feature>
<feature type="compositionally biased region" description="Polar residues" evidence="5">
    <location>
        <begin position="329"/>
        <end position="349"/>
    </location>
</feature>
<keyword evidence="9" id="KW-1185">Reference proteome</keyword>
<feature type="compositionally biased region" description="Acidic residues" evidence="5">
    <location>
        <begin position="898"/>
        <end position="908"/>
    </location>
</feature>
<dbReference type="SMART" id="SM00292">
    <property type="entry name" value="BRCT"/>
    <property type="match status" value="3"/>
</dbReference>
<reference evidence="8 9" key="1">
    <citation type="submission" date="2019-04" db="EMBL/GenBank/DDBJ databases">
        <title>An improved genome assembly and genetic linkage map for asparagus bean, Vigna unguiculata ssp. sesquipedialis.</title>
        <authorList>
            <person name="Xia Q."/>
            <person name="Zhang R."/>
            <person name="Dong Y."/>
        </authorList>
    </citation>
    <scope>NUCLEOTIDE SEQUENCE [LARGE SCALE GENOMIC DNA]</scope>
    <source>
        <tissue evidence="8">Leaf</tissue>
    </source>
</reference>
<evidence type="ECO:0000313" key="8">
    <source>
        <dbReference type="EMBL" id="QCE06662.1"/>
    </source>
</evidence>
<proteinExistence type="predicted"/>
<gene>
    <name evidence="8" type="ORF">DEO72_LG9g1676</name>
</gene>
<keyword evidence="1" id="KW-0479">Metal-binding</keyword>
<accession>A0A4D6N123</accession>
<dbReference type="InterPro" id="IPR001357">
    <property type="entry name" value="BRCT_dom"/>
</dbReference>
<evidence type="ECO:0000313" key="9">
    <source>
        <dbReference type="Proteomes" id="UP000501690"/>
    </source>
</evidence>
<organism evidence="8 9">
    <name type="scientific">Vigna unguiculata</name>
    <name type="common">Cowpea</name>
    <dbReference type="NCBI Taxonomy" id="3917"/>
    <lineage>
        <taxon>Eukaryota</taxon>
        <taxon>Viridiplantae</taxon>
        <taxon>Streptophyta</taxon>
        <taxon>Embryophyta</taxon>
        <taxon>Tracheophyta</taxon>
        <taxon>Spermatophyta</taxon>
        <taxon>Magnoliopsida</taxon>
        <taxon>eudicotyledons</taxon>
        <taxon>Gunneridae</taxon>
        <taxon>Pentapetalae</taxon>
        <taxon>rosids</taxon>
        <taxon>fabids</taxon>
        <taxon>Fabales</taxon>
        <taxon>Fabaceae</taxon>
        <taxon>Papilionoideae</taxon>
        <taxon>50 kb inversion clade</taxon>
        <taxon>NPAAA clade</taxon>
        <taxon>indigoferoid/millettioid clade</taxon>
        <taxon>Phaseoleae</taxon>
        <taxon>Vigna</taxon>
    </lineage>
</organism>
<feature type="compositionally biased region" description="Low complexity" evidence="5">
    <location>
        <begin position="1314"/>
        <end position="1323"/>
    </location>
</feature>